<sequence length="346" mass="39924">MSIIIKKHRKIIIDRTLNEIVKESKNIDLKLTSEFLALLKDIGVDFIEINQEVLRKIKELPEGTGYIYRFENVFDAQKFEYIVLSYEKFKSMSENSLQKLKSKKIMFEVSIKDLDKIAIEECDRIFNNINVVCIRVKDVVKYNLSGWSRFIESIKDRFSVYVDFCASNKYYMATSISLETCVDGADSITTAFNGQIYNLAPLEEVILALKIIKNGEFHGNLKSLAKAAYVYVKLTGQKVSPMKAVIGEDIFKYESGIHVDGIEKNPDNYEPYNPCDVGETRTMYIGKHSGKKAVMVKLKELNVDYEGMDMEKFLNKVRKMSTELKRNILDDELIKMFNDFKNTCLK</sequence>
<dbReference type="Pfam" id="PF22617">
    <property type="entry name" value="HCS_D2"/>
    <property type="match status" value="1"/>
</dbReference>
<gene>
    <name evidence="3" type="ORF">AB8U03_13700</name>
</gene>
<evidence type="ECO:0000313" key="4">
    <source>
        <dbReference type="Proteomes" id="UP001564657"/>
    </source>
</evidence>
<dbReference type="RefSeq" id="WP_369705126.1">
    <property type="nucleotide sequence ID" value="NZ_JBGEWD010000015.1"/>
</dbReference>
<name>A0ABV4BU30_9CLOT</name>
<evidence type="ECO:0000259" key="2">
    <source>
        <dbReference type="Pfam" id="PF22617"/>
    </source>
</evidence>
<keyword evidence="1" id="KW-0808">Transferase</keyword>
<evidence type="ECO:0000313" key="3">
    <source>
        <dbReference type="EMBL" id="MEY8001231.1"/>
    </source>
</evidence>
<dbReference type="PANTHER" id="PTHR42880:SF1">
    <property type="entry name" value="ISOPROPYLMALATE_HOMOCITRATE_CITRAMALATE SYNTHASE FAMILY PROTEIN"/>
    <property type="match status" value="1"/>
</dbReference>
<comment type="caution">
    <text evidence="3">The sequence shown here is derived from an EMBL/GenBank/DDBJ whole genome shotgun (WGS) entry which is preliminary data.</text>
</comment>
<evidence type="ECO:0000256" key="1">
    <source>
        <dbReference type="ARBA" id="ARBA00022679"/>
    </source>
</evidence>
<organism evidence="3 4">
    <name type="scientific">Clostridium moutaii</name>
    <dbReference type="NCBI Taxonomy" id="3240932"/>
    <lineage>
        <taxon>Bacteria</taxon>
        <taxon>Bacillati</taxon>
        <taxon>Bacillota</taxon>
        <taxon>Clostridia</taxon>
        <taxon>Eubacteriales</taxon>
        <taxon>Clostridiaceae</taxon>
        <taxon>Clostridium</taxon>
    </lineage>
</organism>
<dbReference type="EMBL" id="JBGEWD010000015">
    <property type="protein sequence ID" value="MEY8001231.1"/>
    <property type="molecule type" value="Genomic_DNA"/>
</dbReference>
<dbReference type="Gene3D" id="1.10.238.260">
    <property type="match status" value="1"/>
</dbReference>
<dbReference type="Proteomes" id="UP001564657">
    <property type="component" value="Unassembled WGS sequence"/>
</dbReference>
<feature type="domain" description="2-isopropylmalate synthase/homocitrate synthase post-catalytic" evidence="2">
    <location>
        <begin position="245"/>
        <end position="322"/>
    </location>
</feature>
<reference evidence="3 4" key="1">
    <citation type="submission" date="2024-08" db="EMBL/GenBank/DDBJ databases">
        <title>Clostridium lapicellarii sp. nov., and Clostridium renhuaiense sp. nov., two species isolated from the mud in a fermentation cellar used for producing sauce-flavour Chinese liquors.</title>
        <authorList>
            <person name="Yang F."/>
            <person name="Wang H."/>
            <person name="Chen L.Q."/>
            <person name="Zhou N."/>
            <person name="Lu J.J."/>
            <person name="Pu X.X."/>
            <person name="Wan B."/>
            <person name="Wang L."/>
            <person name="Liu S.J."/>
        </authorList>
    </citation>
    <scope>NUCLEOTIDE SEQUENCE [LARGE SCALE GENOMIC DNA]</scope>
    <source>
        <strain evidence="3 4">MT-5</strain>
    </source>
</reference>
<protein>
    <submittedName>
        <fullName evidence="3">Homocitrate synthase</fullName>
    </submittedName>
</protein>
<accession>A0ABV4BU30</accession>
<keyword evidence="4" id="KW-1185">Reference proteome</keyword>
<proteinExistence type="predicted"/>
<dbReference type="InterPro" id="IPR054691">
    <property type="entry name" value="LeuA/HCS_post-cat"/>
</dbReference>
<dbReference type="PANTHER" id="PTHR42880">
    <property type="entry name" value="HOMOCITRATE SYNTHASE"/>
    <property type="match status" value="1"/>
</dbReference>